<dbReference type="PANTHER" id="PTHR21064:SF6">
    <property type="entry name" value="AMINOGLYCOSIDE PHOSPHOTRANSFERASE DOMAIN-CONTAINING PROTEIN"/>
    <property type="match status" value="1"/>
</dbReference>
<keyword evidence="4" id="KW-1185">Reference proteome</keyword>
<comment type="caution">
    <text evidence="3">The sequence shown here is derived from an EMBL/GenBank/DDBJ whole genome shotgun (WGS) entry which is preliminary data.</text>
</comment>
<evidence type="ECO:0000313" key="4">
    <source>
        <dbReference type="Proteomes" id="UP001595547"/>
    </source>
</evidence>
<reference evidence="4" key="1">
    <citation type="journal article" date="2019" name="Int. J. Syst. Evol. Microbiol.">
        <title>The Global Catalogue of Microorganisms (GCM) 10K type strain sequencing project: providing services to taxonomists for standard genome sequencing and annotation.</title>
        <authorList>
            <consortium name="The Broad Institute Genomics Platform"/>
            <consortium name="The Broad Institute Genome Sequencing Center for Infectious Disease"/>
            <person name="Wu L."/>
            <person name="Ma J."/>
        </authorList>
    </citation>
    <scope>NUCLEOTIDE SEQUENCE [LARGE SCALE GENOMIC DNA]</scope>
    <source>
        <strain evidence="4">KCTC 52039</strain>
    </source>
</reference>
<dbReference type="EMBL" id="JBHRTO010000001">
    <property type="protein sequence ID" value="MFC3182051.1"/>
    <property type="molecule type" value="Genomic_DNA"/>
</dbReference>
<evidence type="ECO:0000313" key="3">
    <source>
        <dbReference type="EMBL" id="MFC3182051.1"/>
    </source>
</evidence>
<dbReference type="RefSeq" id="WP_380073632.1">
    <property type="nucleotide sequence ID" value="NZ_JBHRTO010000001.1"/>
</dbReference>
<dbReference type="PANTHER" id="PTHR21064">
    <property type="entry name" value="AMINOGLYCOSIDE PHOSPHOTRANSFERASE DOMAIN-CONTAINING PROTEIN-RELATED"/>
    <property type="match status" value="1"/>
</dbReference>
<proteinExistence type="inferred from homology"/>
<organism evidence="3 4">
    <name type="scientific">Cypionkella sinensis</name>
    <dbReference type="NCBI Taxonomy" id="1756043"/>
    <lineage>
        <taxon>Bacteria</taxon>
        <taxon>Pseudomonadati</taxon>
        <taxon>Pseudomonadota</taxon>
        <taxon>Alphaproteobacteria</taxon>
        <taxon>Rhodobacterales</taxon>
        <taxon>Paracoccaceae</taxon>
        <taxon>Cypionkella</taxon>
    </lineage>
</organism>
<dbReference type="InterPro" id="IPR050249">
    <property type="entry name" value="Pseudomonas-type_ThrB"/>
</dbReference>
<dbReference type="InterPro" id="IPR002575">
    <property type="entry name" value="Aminoglycoside_PTrfase"/>
</dbReference>
<dbReference type="SUPFAM" id="SSF56112">
    <property type="entry name" value="Protein kinase-like (PK-like)"/>
    <property type="match status" value="1"/>
</dbReference>
<protein>
    <submittedName>
        <fullName evidence="3">Phosphotransferase enzyme family protein</fullName>
    </submittedName>
</protein>
<evidence type="ECO:0000256" key="1">
    <source>
        <dbReference type="ARBA" id="ARBA00038240"/>
    </source>
</evidence>
<feature type="domain" description="Aminoglycoside phosphotransferase" evidence="2">
    <location>
        <begin position="24"/>
        <end position="268"/>
    </location>
</feature>
<gene>
    <name evidence="3" type="ORF">ACFOGH_13695</name>
</gene>
<name>A0ABV7J369_9RHOB</name>
<evidence type="ECO:0000259" key="2">
    <source>
        <dbReference type="Pfam" id="PF01636"/>
    </source>
</evidence>
<dbReference type="Gene3D" id="3.90.1200.10">
    <property type="match status" value="1"/>
</dbReference>
<sequence>MTIEALADEAVSHWNGKVIRMLRNRENAVFEVALPTGRAALRLHRMGYQDDAAIRSELWWCAALAAKGVAVPAALPSRSGDFLVKLSNGRNASTIDWMEGDAFGEAGQPLPCPPDQRLPRHHALGVLLAQVHTATDQLTLPPDFTRPRWDIDGLVGEAPFWGRFWDHPAATPAQAETLRAARDFLRAQISEHKQNGGDFGPIHADVLRENILVNKDSLSLIDFDDSGFGFRLYDLGTALSQNLHEPDYPEIRDALVAGYAQTRPATAALADLFTLARCCASVGWAAPRLAADDPVHTSHLARAVNCAQRVMA</sequence>
<dbReference type="Pfam" id="PF01636">
    <property type="entry name" value="APH"/>
    <property type="match status" value="1"/>
</dbReference>
<accession>A0ABV7J369</accession>
<comment type="similarity">
    <text evidence="1">Belongs to the pseudomonas-type ThrB family.</text>
</comment>
<dbReference type="InterPro" id="IPR011009">
    <property type="entry name" value="Kinase-like_dom_sf"/>
</dbReference>
<dbReference type="Proteomes" id="UP001595547">
    <property type="component" value="Unassembled WGS sequence"/>
</dbReference>